<dbReference type="GO" id="GO:0046512">
    <property type="term" value="P:sphingosine biosynthetic process"/>
    <property type="evidence" value="ECO:0007669"/>
    <property type="project" value="TreeGrafter"/>
</dbReference>
<reference evidence="1" key="1">
    <citation type="submission" date="2021-01" db="EMBL/GenBank/DDBJ databases">
        <authorList>
            <person name="Corre E."/>
            <person name="Pelletier E."/>
            <person name="Niang G."/>
            <person name="Scheremetjew M."/>
            <person name="Finn R."/>
            <person name="Kale V."/>
            <person name="Holt S."/>
            <person name="Cochrane G."/>
            <person name="Meng A."/>
            <person name="Brown T."/>
            <person name="Cohen L."/>
        </authorList>
    </citation>
    <scope>NUCLEOTIDE SEQUENCE</scope>
    <source>
        <strain evidence="1">GSBS06</strain>
    </source>
</reference>
<dbReference type="PANTHER" id="PTHR12358:SF112">
    <property type="entry name" value="LD11247P-RELATED"/>
    <property type="match status" value="1"/>
</dbReference>
<name>A0A7S3PFP0_9STRA</name>
<dbReference type="GO" id="GO:0016020">
    <property type="term" value="C:membrane"/>
    <property type="evidence" value="ECO:0007669"/>
    <property type="project" value="TreeGrafter"/>
</dbReference>
<gene>
    <name evidence="1" type="ORF">ASTO00021_LOCUS6805</name>
</gene>
<proteinExistence type="predicted"/>
<dbReference type="GO" id="GO:0001727">
    <property type="term" value="F:lipid kinase activity"/>
    <property type="evidence" value="ECO:0007669"/>
    <property type="project" value="TreeGrafter"/>
</dbReference>
<protein>
    <recommendedName>
        <fullName evidence="2">DAGKc domain-containing protein</fullName>
    </recommendedName>
</protein>
<dbReference type="PANTHER" id="PTHR12358">
    <property type="entry name" value="SPHINGOSINE KINASE"/>
    <property type="match status" value="1"/>
</dbReference>
<dbReference type="InterPro" id="IPR050187">
    <property type="entry name" value="Lipid_Phosphate_FormReg"/>
</dbReference>
<dbReference type="SUPFAM" id="SSF111331">
    <property type="entry name" value="NAD kinase/diacylglycerol kinase-like"/>
    <property type="match status" value="1"/>
</dbReference>
<dbReference type="EMBL" id="HBIN01009148">
    <property type="protein sequence ID" value="CAE0436547.1"/>
    <property type="molecule type" value="Transcribed_RNA"/>
</dbReference>
<dbReference type="GO" id="GO:0005737">
    <property type="term" value="C:cytoplasm"/>
    <property type="evidence" value="ECO:0007669"/>
    <property type="project" value="TreeGrafter"/>
</dbReference>
<dbReference type="AlphaFoldDB" id="A0A7S3PFP0"/>
<dbReference type="InterPro" id="IPR016064">
    <property type="entry name" value="NAD/diacylglycerol_kinase_sf"/>
</dbReference>
<dbReference type="Gene3D" id="2.60.200.40">
    <property type="match status" value="1"/>
</dbReference>
<sequence>MSRKDWPICMQRISFGIIPGGSGNGLATTVAHVCSLPNTSLSLSFIASKARRKCMDIQAVDIIGTNSVERVYSFLSMEWGVNSYLDIDSERARCLGSSRFTLWALLGTIIKRSYKGTLSYLPADVDNANTCDEGRTAKKLKLTKPAAYWDVHAEFHANAPVGTAPVTSLLPDPKGGVPENWTVVSDDDFQTMLTVNIPWIATDACPAPDTSIDDGYIQMMYLRKHGRFNLLLYLLALEDGGVQEQQFVDQIPTRAFRLQPCDKNVGGKRYIAIDGEEIEYTSIQIENLCGFLNIMSV</sequence>
<accession>A0A7S3PFP0</accession>
<evidence type="ECO:0000313" key="1">
    <source>
        <dbReference type="EMBL" id="CAE0436547.1"/>
    </source>
</evidence>
<evidence type="ECO:0008006" key="2">
    <source>
        <dbReference type="Google" id="ProtNLM"/>
    </source>
</evidence>
<organism evidence="1">
    <name type="scientific">Aplanochytrium stocchinoi</name>
    <dbReference type="NCBI Taxonomy" id="215587"/>
    <lineage>
        <taxon>Eukaryota</taxon>
        <taxon>Sar</taxon>
        <taxon>Stramenopiles</taxon>
        <taxon>Bigyra</taxon>
        <taxon>Labyrinthulomycetes</taxon>
        <taxon>Thraustochytrida</taxon>
        <taxon>Thraustochytriidae</taxon>
        <taxon>Aplanochytrium</taxon>
    </lineage>
</organism>